<dbReference type="SUPFAM" id="SSF54593">
    <property type="entry name" value="Glyoxalase/Bleomycin resistance protein/Dihydroxybiphenyl dioxygenase"/>
    <property type="match status" value="2"/>
</dbReference>
<gene>
    <name evidence="4" type="ORF">GCM10023214_75630</name>
</gene>
<name>A0ABP8VSW6_9PSEU</name>
<evidence type="ECO:0000259" key="3">
    <source>
        <dbReference type="PROSITE" id="PS51819"/>
    </source>
</evidence>
<proteinExistence type="predicted"/>
<dbReference type="PROSITE" id="PS51819">
    <property type="entry name" value="VOC"/>
    <property type="match status" value="1"/>
</dbReference>
<dbReference type="Pfam" id="PF00903">
    <property type="entry name" value="Glyoxalase"/>
    <property type="match status" value="1"/>
</dbReference>
<dbReference type="PANTHER" id="PTHR43048">
    <property type="entry name" value="METHYLMALONYL-COA EPIMERASE"/>
    <property type="match status" value="1"/>
</dbReference>
<feature type="compositionally biased region" description="Pro residues" evidence="2">
    <location>
        <begin position="1"/>
        <end position="11"/>
    </location>
</feature>
<feature type="domain" description="VOC" evidence="3">
    <location>
        <begin position="192"/>
        <end position="318"/>
    </location>
</feature>
<evidence type="ECO:0000313" key="4">
    <source>
        <dbReference type="EMBL" id="GAA4669944.1"/>
    </source>
</evidence>
<feature type="region of interest" description="Disordered" evidence="2">
    <location>
        <begin position="1"/>
        <end position="35"/>
    </location>
</feature>
<dbReference type="RefSeq" id="WP_346056665.1">
    <property type="nucleotide sequence ID" value="NZ_BAABIB010000168.1"/>
</dbReference>
<dbReference type="EMBL" id="BAABIB010000168">
    <property type="protein sequence ID" value="GAA4669944.1"/>
    <property type="molecule type" value="Genomic_DNA"/>
</dbReference>
<comment type="caution">
    <text evidence="4">The sequence shown here is derived from an EMBL/GenBank/DDBJ whole genome shotgun (WGS) entry which is preliminary data.</text>
</comment>
<dbReference type="Gene3D" id="3.10.180.10">
    <property type="entry name" value="2,3-Dihydroxybiphenyl 1,2-Dioxygenase, domain 1"/>
    <property type="match status" value="2"/>
</dbReference>
<dbReference type="PANTHER" id="PTHR43048:SF3">
    <property type="entry name" value="METHYLMALONYL-COA EPIMERASE, MITOCHONDRIAL"/>
    <property type="match status" value="1"/>
</dbReference>
<protein>
    <submittedName>
        <fullName evidence="4">VOC family protein</fullName>
    </submittedName>
</protein>
<reference evidence="5" key="1">
    <citation type="journal article" date="2019" name="Int. J. Syst. Evol. Microbiol.">
        <title>The Global Catalogue of Microorganisms (GCM) 10K type strain sequencing project: providing services to taxonomists for standard genome sequencing and annotation.</title>
        <authorList>
            <consortium name="The Broad Institute Genomics Platform"/>
            <consortium name="The Broad Institute Genome Sequencing Center for Infectious Disease"/>
            <person name="Wu L."/>
            <person name="Ma J."/>
        </authorList>
    </citation>
    <scope>NUCLEOTIDE SEQUENCE [LARGE SCALE GENOMIC DNA]</scope>
    <source>
        <strain evidence="5">JCM 18054</strain>
    </source>
</reference>
<evidence type="ECO:0000256" key="1">
    <source>
        <dbReference type="ARBA" id="ARBA00022723"/>
    </source>
</evidence>
<evidence type="ECO:0000313" key="5">
    <source>
        <dbReference type="Proteomes" id="UP001500192"/>
    </source>
</evidence>
<evidence type="ECO:0000256" key="2">
    <source>
        <dbReference type="SAM" id="MobiDB-lite"/>
    </source>
</evidence>
<dbReference type="InterPro" id="IPR029068">
    <property type="entry name" value="Glyas_Bleomycin-R_OHBP_Dase"/>
</dbReference>
<organism evidence="4 5">
    <name type="scientific">Amycolatopsis dongchuanensis</name>
    <dbReference type="NCBI Taxonomy" id="1070866"/>
    <lineage>
        <taxon>Bacteria</taxon>
        <taxon>Bacillati</taxon>
        <taxon>Actinomycetota</taxon>
        <taxon>Actinomycetes</taxon>
        <taxon>Pseudonocardiales</taxon>
        <taxon>Pseudonocardiaceae</taxon>
        <taxon>Amycolatopsis</taxon>
    </lineage>
</organism>
<dbReference type="InterPro" id="IPR004360">
    <property type="entry name" value="Glyas_Fos-R_dOase_dom"/>
</dbReference>
<dbReference type="Proteomes" id="UP001500192">
    <property type="component" value="Unassembled WGS sequence"/>
</dbReference>
<accession>A0ABP8VSW6</accession>
<dbReference type="InterPro" id="IPR051785">
    <property type="entry name" value="MMCE/EMCE_epimerase"/>
</dbReference>
<keyword evidence="1" id="KW-0479">Metal-binding</keyword>
<keyword evidence="5" id="KW-1185">Reference proteome</keyword>
<sequence length="385" mass="42059">MTIELPAPPSLPATAHSDLHSEHGRRRGEHPGRSRNPVVKVRDLAWLQFEKPDLARTEVFARDFGFVVAERTPDELRLRGTFPGTDALVIRRGPVSRFGGPVFQAAAVEDVDRLARHAGTRARPLAGGRPGRIVELRDPSGLPVGVVGGAEVHAELPGQVPLRMNTGLTPGGRFARVNATQRPAREPARVQRLGHVVLETPRFQAALDWYLDTLGLIVSDFLFLPHDRDFGPTMAFLRCDRGGEPADHHTLAMHLGLTAAYVHSAFQVTDLDAIAAGGEYLAERGYRRAWGIGRHIQGSQLFDYWRDPDGLMVEHFADGDVFDASVEPGWAPMSASGLAQWGPPVTRDFLGTSPSRLREALGALRAEDTELTPARLLALMKAMSS</sequence>
<dbReference type="InterPro" id="IPR037523">
    <property type="entry name" value="VOC_core"/>
</dbReference>